<dbReference type="Gramene" id="Jr03_01300_p1">
    <property type="protein sequence ID" value="cds.Jr03_01300_p1"/>
    <property type="gene ID" value="Jr03_01300"/>
</dbReference>
<reference evidence="1" key="1">
    <citation type="submission" date="2015-10" db="EMBL/GenBank/DDBJ databases">
        <authorList>
            <person name="Martinez-Garcia P.J."/>
            <person name="Crepeau M.W."/>
            <person name="Puiu D."/>
            <person name="Gonzalez-Ibeas D."/>
            <person name="Whalen J."/>
            <person name="Stevens K."/>
            <person name="Paul R."/>
            <person name="Butterfield T."/>
            <person name="Britton M."/>
            <person name="Reagan R."/>
            <person name="Chakraborty S."/>
            <person name="Walawage S.L."/>
            <person name="Vasquez-Gross H.A."/>
            <person name="Cardeno C."/>
            <person name="Famula R."/>
            <person name="Pratt K."/>
            <person name="Kuruganti S."/>
            <person name="Aradhya M.K."/>
            <person name="Leslie C.A."/>
            <person name="Dandekar A.M."/>
            <person name="Salzberg S.L."/>
            <person name="Wegrzyn J.L."/>
            <person name="Langley C.H."/>
            <person name="Neale D.B."/>
        </authorList>
    </citation>
    <scope>NUCLEOTIDE SEQUENCE</scope>
    <source>
        <tissue evidence="1">Leaves</tissue>
    </source>
</reference>
<comment type="caution">
    <text evidence="1">The sequence shown here is derived from an EMBL/GenBank/DDBJ whole genome shotgun (WGS) entry which is preliminary data.</text>
</comment>
<gene>
    <name evidence="1" type="ORF">F2P56_005763</name>
</gene>
<organism evidence="1 2">
    <name type="scientific">Juglans regia</name>
    <name type="common">English walnut</name>
    <dbReference type="NCBI Taxonomy" id="51240"/>
    <lineage>
        <taxon>Eukaryota</taxon>
        <taxon>Viridiplantae</taxon>
        <taxon>Streptophyta</taxon>
        <taxon>Embryophyta</taxon>
        <taxon>Tracheophyta</taxon>
        <taxon>Spermatophyta</taxon>
        <taxon>Magnoliopsida</taxon>
        <taxon>eudicotyledons</taxon>
        <taxon>Gunneridae</taxon>
        <taxon>Pentapetalae</taxon>
        <taxon>rosids</taxon>
        <taxon>fabids</taxon>
        <taxon>Fagales</taxon>
        <taxon>Juglandaceae</taxon>
        <taxon>Juglans</taxon>
    </lineage>
</organism>
<dbReference type="AlphaFoldDB" id="A0A833Y1X5"/>
<accession>A0A833Y1X5</accession>
<dbReference type="Proteomes" id="UP000619265">
    <property type="component" value="Unassembled WGS sequence"/>
</dbReference>
<proteinExistence type="predicted"/>
<protein>
    <submittedName>
        <fullName evidence="1">Uncharacterized protein</fullName>
    </submittedName>
</protein>
<reference evidence="1" key="2">
    <citation type="submission" date="2020-03" db="EMBL/GenBank/DDBJ databases">
        <title>Walnut 2.0.</title>
        <authorList>
            <person name="Marrano A."/>
            <person name="Britton M."/>
            <person name="Zimin A.V."/>
            <person name="Zaini P.A."/>
            <person name="Workman R."/>
            <person name="Puiu D."/>
            <person name="Bianco L."/>
            <person name="Allen B.J."/>
            <person name="Troggio M."/>
            <person name="Leslie C.A."/>
            <person name="Timp W."/>
            <person name="Dendekar A."/>
            <person name="Salzberg S.L."/>
            <person name="Neale D.B."/>
        </authorList>
    </citation>
    <scope>NUCLEOTIDE SEQUENCE</scope>
    <source>
        <tissue evidence="1">Leaves</tissue>
    </source>
</reference>
<sequence>MVYTISGIRLPAVPSACKWSRSTSNGNRNTNLSLLLKDSFCRNVFAGMSSPGSDSSSVMVAATNKILVPGSQGDGSLSLTEQLESPETVQEDPQVWSACTDVMH</sequence>
<evidence type="ECO:0000313" key="1">
    <source>
        <dbReference type="EMBL" id="KAF5473805.1"/>
    </source>
</evidence>
<dbReference type="EMBL" id="LIHL02000003">
    <property type="protein sequence ID" value="KAF5473805.1"/>
    <property type="molecule type" value="Genomic_DNA"/>
</dbReference>
<evidence type="ECO:0000313" key="2">
    <source>
        <dbReference type="Proteomes" id="UP000619265"/>
    </source>
</evidence>
<name>A0A833Y1X5_JUGRE</name>